<dbReference type="Proteomes" id="UP000318081">
    <property type="component" value="Chromosome"/>
</dbReference>
<gene>
    <name evidence="2" type="ORF">TBK1r_26520</name>
</gene>
<keyword evidence="1" id="KW-1133">Transmembrane helix</keyword>
<sequence length="298" mass="33876">MSKSKSIAGVKWRQVAGAFAVGSVAFLVVALLRVDWLLAALFGGMTSALIALVFQLFRTRNSVEPGLLETPLYLAHDAELFDRYRKIAQQLLRISGRVDPNFRKCALQSLDESIQQITNIGDGKLIFKDTEAWRIVYERLLRDPSVMNYRSVALVRDPAYWQDGAGMQSMQLNFELISKSILTIERTVIIADNHWPSDSDMPVESLRQWIHEQSVKGIYIRIVRESALESEAELVRDLGIYGMSAVGYQQMNHDNLRTAEFMLDFDFSAVRAAEGCWTKLNVYAVPYEELLDQFRLGE</sequence>
<dbReference type="RefSeq" id="WP_145210912.1">
    <property type="nucleotide sequence ID" value="NZ_CP036432.1"/>
</dbReference>
<reference evidence="2 3" key="1">
    <citation type="submission" date="2019-02" db="EMBL/GenBank/DDBJ databases">
        <title>Deep-cultivation of Planctomycetes and their phenomic and genomic characterization uncovers novel biology.</title>
        <authorList>
            <person name="Wiegand S."/>
            <person name="Jogler M."/>
            <person name="Boedeker C."/>
            <person name="Pinto D."/>
            <person name="Vollmers J."/>
            <person name="Rivas-Marin E."/>
            <person name="Kohn T."/>
            <person name="Peeters S.H."/>
            <person name="Heuer A."/>
            <person name="Rast P."/>
            <person name="Oberbeckmann S."/>
            <person name="Bunk B."/>
            <person name="Jeske O."/>
            <person name="Meyerdierks A."/>
            <person name="Storesund J.E."/>
            <person name="Kallscheuer N."/>
            <person name="Luecker S."/>
            <person name="Lage O.M."/>
            <person name="Pohl T."/>
            <person name="Merkel B.J."/>
            <person name="Hornburger P."/>
            <person name="Mueller R.-W."/>
            <person name="Bruemmer F."/>
            <person name="Labrenz M."/>
            <person name="Spormann A.M."/>
            <person name="Op den Camp H."/>
            <person name="Overmann J."/>
            <person name="Amann R."/>
            <person name="Jetten M.S.M."/>
            <person name="Mascher T."/>
            <person name="Medema M.H."/>
            <person name="Devos D.P."/>
            <person name="Kaster A.-K."/>
            <person name="Ovreas L."/>
            <person name="Rohde M."/>
            <person name="Galperin M.Y."/>
            <person name="Jogler C."/>
        </authorList>
    </citation>
    <scope>NUCLEOTIDE SEQUENCE [LARGE SCALE GENOMIC DNA]</scope>
    <source>
        <strain evidence="2 3">TBK1r</strain>
    </source>
</reference>
<keyword evidence="1" id="KW-0812">Transmembrane</keyword>
<keyword evidence="1" id="KW-0472">Membrane</keyword>
<name>A0ABX5XRW3_9BACT</name>
<organism evidence="2 3">
    <name type="scientific">Stieleria magnilauensis</name>
    <dbReference type="NCBI Taxonomy" id="2527963"/>
    <lineage>
        <taxon>Bacteria</taxon>
        <taxon>Pseudomonadati</taxon>
        <taxon>Planctomycetota</taxon>
        <taxon>Planctomycetia</taxon>
        <taxon>Pirellulales</taxon>
        <taxon>Pirellulaceae</taxon>
        <taxon>Stieleria</taxon>
    </lineage>
</organism>
<feature type="transmembrane region" description="Helical" evidence="1">
    <location>
        <begin position="38"/>
        <end position="57"/>
    </location>
</feature>
<evidence type="ECO:0000313" key="2">
    <source>
        <dbReference type="EMBL" id="QDV83710.1"/>
    </source>
</evidence>
<feature type="transmembrane region" description="Helical" evidence="1">
    <location>
        <begin position="12"/>
        <end position="32"/>
    </location>
</feature>
<evidence type="ECO:0000313" key="3">
    <source>
        <dbReference type="Proteomes" id="UP000318081"/>
    </source>
</evidence>
<proteinExistence type="predicted"/>
<accession>A0ABX5XRW3</accession>
<keyword evidence="3" id="KW-1185">Reference proteome</keyword>
<dbReference type="EMBL" id="CP036432">
    <property type="protein sequence ID" value="QDV83710.1"/>
    <property type="molecule type" value="Genomic_DNA"/>
</dbReference>
<protein>
    <submittedName>
        <fullName evidence="2">Uncharacterized protein</fullName>
    </submittedName>
</protein>
<evidence type="ECO:0000256" key="1">
    <source>
        <dbReference type="SAM" id="Phobius"/>
    </source>
</evidence>